<evidence type="ECO:0000256" key="2">
    <source>
        <dbReference type="ARBA" id="ARBA00021549"/>
    </source>
</evidence>
<dbReference type="SUPFAM" id="SSF54523">
    <property type="entry name" value="Pili subunits"/>
    <property type="match status" value="1"/>
</dbReference>
<dbReference type="Gene3D" id="3.55.40.10">
    <property type="entry name" value="minor pseudopilin epsh domain"/>
    <property type="match status" value="1"/>
</dbReference>
<comment type="subcellular location">
    <subcellularLocation>
        <location evidence="1">Cell inner membrane</location>
        <topology evidence="1">Single-pass membrane protein</topology>
    </subcellularLocation>
</comment>
<keyword evidence="14" id="KW-1185">Reference proteome</keyword>
<comment type="caution">
    <text evidence="13">The sequence shown here is derived from an EMBL/GenBank/DDBJ whole genome shotgun (WGS) entry which is preliminary data.</text>
</comment>
<name>A0ABT9SE65_9BURK</name>
<evidence type="ECO:0000313" key="13">
    <source>
        <dbReference type="EMBL" id="MDP9902661.1"/>
    </source>
</evidence>
<dbReference type="RefSeq" id="WP_307692396.1">
    <property type="nucleotide sequence ID" value="NZ_JAUSRO010000020.1"/>
</dbReference>
<evidence type="ECO:0000256" key="9">
    <source>
        <dbReference type="ARBA" id="ARBA00025772"/>
    </source>
</evidence>
<dbReference type="InterPro" id="IPR022346">
    <property type="entry name" value="T2SS_GspH"/>
</dbReference>
<accession>A0ABT9SE65</accession>
<dbReference type="Proteomes" id="UP001226867">
    <property type="component" value="Unassembled WGS sequence"/>
</dbReference>
<evidence type="ECO:0000256" key="8">
    <source>
        <dbReference type="ARBA" id="ARBA00023136"/>
    </source>
</evidence>
<organism evidence="13 14">
    <name type="scientific">Variovorax ginsengisoli</name>
    <dbReference type="NCBI Taxonomy" id="363844"/>
    <lineage>
        <taxon>Bacteria</taxon>
        <taxon>Pseudomonadati</taxon>
        <taxon>Pseudomonadota</taxon>
        <taxon>Betaproteobacteria</taxon>
        <taxon>Burkholderiales</taxon>
        <taxon>Comamonadaceae</taxon>
        <taxon>Variovorax</taxon>
    </lineage>
</organism>
<evidence type="ECO:0000256" key="5">
    <source>
        <dbReference type="ARBA" id="ARBA00022519"/>
    </source>
</evidence>
<evidence type="ECO:0000256" key="6">
    <source>
        <dbReference type="ARBA" id="ARBA00022692"/>
    </source>
</evidence>
<keyword evidence="6 11" id="KW-0812">Transmembrane</keyword>
<feature type="transmembrane region" description="Helical" evidence="11">
    <location>
        <begin position="26"/>
        <end position="44"/>
    </location>
</feature>
<keyword evidence="5" id="KW-0997">Cell inner membrane</keyword>
<evidence type="ECO:0000256" key="10">
    <source>
        <dbReference type="ARBA" id="ARBA00030775"/>
    </source>
</evidence>
<reference evidence="13 14" key="1">
    <citation type="submission" date="2023-07" db="EMBL/GenBank/DDBJ databases">
        <title>Sorghum-associated microbial communities from plants grown in Nebraska, USA.</title>
        <authorList>
            <person name="Schachtman D."/>
        </authorList>
    </citation>
    <scope>NUCLEOTIDE SEQUENCE [LARGE SCALE GENOMIC DNA]</scope>
    <source>
        <strain evidence="13 14">DS1607</strain>
    </source>
</reference>
<dbReference type="EMBL" id="JAUSRO010000020">
    <property type="protein sequence ID" value="MDP9902661.1"/>
    <property type="molecule type" value="Genomic_DNA"/>
</dbReference>
<keyword evidence="4" id="KW-0488">Methylation</keyword>
<evidence type="ECO:0000256" key="4">
    <source>
        <dbReference type="ARBA" id="ARBA00022481"/>
    </source>
</evidence>
<evidence type="ECO:0000256" key="11">
    <source>
        <dbReference type="SAM" id="Phobius"/>
    </source>
</evidence>
<evidence type="ECO:0000259" key="12">
    <source>
        <dbReference type="Pfam" id="PF12019"/>
    </source>
</evidence>
<feature type="domain" description="General secretion pathway GspH" evidence="12">
    <location>
        <begin position="56"/>
        <end position="168"/>
    </location>
</feature>
<dbReference type="InterPro" id="IPR045584">
    <property type="entry name" value="Pilin-like"/>
</dbReference>
<evidence type="ECO:0000256" key="7">
    <source>
        <dbReference type="ARBA" id="ARBA00022989"/>
    </source>
</evidence>
<keyword evidence="3" id="KW-1003">Cell membrane</keyword>
<proteinExistence type="inferred from homology"/>
<evidence type="ECO:0000256" key="1">
    <source>
        <dbReference type="ARBA" id="ARBA00004377"/>
    </source>
</evidence>
<dbReference type="Pfam" id="PF12019">
    <property type="entry name" value="GspH"/>
    <property type="match status" value="1"/>
</dbReference>
<keyword evidence="7 11" id="KW-1133">Transmembrane helix</keyword>
<sequence length="189" mass="20499">MHQTNAPPCTASLECRRHEGFAALEWLVVVAITALLAAVSLPAFQAVMDRHRVRLAVEELTASLYLARVEALQRGGEIVMRRAPVDSCSSAIQPGHWDCGWIVFADLNDNNLLDRGEQLLQTAPRTDGVSIYFTANHAVMAVDRQGQFNGSGSISFIVRPLRDARASHTVALCMTSGGRLATRQGVTAC</sequence>
<gene>
    <name evidence="13" type="ORF">J2W36_004938</name>
</gene>
<evidence type="ECO:0000313" key="14">
    <source>
        <dbReference type="Proteomes" id="UP001226867"/>
    </source>
</evidence>
<keyword evidence="8 11" id="KW-0472">Membrane</keyword>
<protein>
    <recommendedName>
        <fullName evidence="2">Type II secretion system protein H</fullName>
    </recommendedName>
    <alternativeName>
        <fullName evidence="10">General secretion pathway protein H</fullName>
    </alternativeName>
</protein>
<evidence type="ECO:0000256" key="3">
    <source>
        <dbReference type="ARBA" id="ARBA00022475"/>
    </source>
</evidence>
<comment type="similarity">
    <text evidence="9">Belongs to the GSP H family.</text>
</comment>